<dbReference type="Gene3D" id="2.60.60.30">
    <property type="entry name" value="sav2460 like domains"/>
    <property type="match status" value="2"/>
</dbReference>
<reference evidence="3 4" key="1">
    <citation type="submission" date="2019-09" db="EMBL/GenBank/DDBJ databases">
        <authorList>
            <person name="Wang X."/>
        </authorList>
    </citation>
    <scope>NUCLEOTIDE SEQUENCE [LARGE SCALE GENOMIC DNA]</scope>
    <source>
        <strain evidence="3 4">CICC 11023</strain>
    </source>
</reference>
<gene>
    <name evidence="3" type="ORF">F3087_03660</name>
</gene>
<dbReference type="InterPro" id="IPR003325">
    <property type="entry name" value="TerD"/>
</dbReference>
<dbReference type="EMBL" id="VXLC01000001">
    <property type="protein sequence ID" value="KAA8890399.1"/>
    <property type="molecule type" value="Genomic_DNA"/>
</dbReference>
<dbReference type="CDD" id="cd06974">
    <property type="entry name" value="TerD_like"/>
    <property type="match status" value="2"/>
</dbReference>
<dbReference type="Pfam" id="PF02342">
    <property type="entry name" value="TerD"/>
    <property type="match status" value="2"/>
</dbReference>
<evidence type="ECO:0000256" key="1">
    <source>
        <dbReference type="SAM" id="MobiDB-lite"/>
    </source>
</evidence>
<dbReference type="PANTHER" id="PTHR32097:SF17">
    <property type="entry name" value="CAMP-BINDING PROTEIN 1-RELATED"/>
    <property type="match status" value="1"/>
</dbReference>
<feature type="compositionally biased region" description="Low complexity" evidence="1">
    <location>
        <begin position="207"/>
        <end position="217"/>
    </location>
</feature>
<protein>
    <submittedName>
        <fullName evidence="3">TerD family protein</fullName>
    </submittedName>
</protein>
<dbReference type="AlphaFoldDB" id="A0A5N0ENK1"/>
<sequence length="463" mass="48388">MSATLAKGQNGPLATNDVVVSIQLTAPADLSALLVTEQGKVRTDADFVFFNQPSGPGVNLQPAPAGQPASLAVSLNAVPADIAQIRAVITLDDASSNFGRFPAPTAIVSDATGNRLYEYQIEGLSTESIVIALELYRRQGSWKVRAVGQGYAGGFAALVTDHGVTVDDSPAQAAPAPQAAPPPPPPQQAPAYPTQPAPNYPPPTTPAYPAQQAAPTGGYPPPGPGYPPPGPGYPPPPGPGGYPPPPQGGYPPAGQPPPPQQPPAEVSLSKDRPVSLVKGQRVTLRKEGGAALTFVKMGLGWDPVKNRGMFGNRTVDVDLDASVVMFADNNPVDVAYYGQLTSKDGSIRHQGDNLTGEGEGDDEVILVDLTRIPAHVSTLVFIVTSYKGHTFEQIQNAFCRLVDGTNNAELARYTLAGGMPFTAMAMAKVFRVGGDWKLQAIGEGFAAKHPGEAVPHLGRFLQH</sequence>
<dbReference type="PANTHER" id="PTHR32097">
    <property type="entry name" value="CAMP-BINDING PROTEIN 1-RELATED"/>
    <property type="match status" value="1"/>
</dbReference>
<evidence type="ECO:0000259" key="2">
    <source>
        <dbReference type="Pfam" id="PF02342"/>
    </source>
</evidence>
<dbReference type="OrthoDB" id="56224at2"/>
<accession>A0A5N0ENK1</accession>
<dbReference type="InterPro" id="IPR051324">
    <property type="entry name" value="Stress/Tellurium_Resist"/>
</dbReference>
<name>A0A5N0ENK1_9NOCA</name>
<feature type="domain" description="TerD" evidence="2">
    <location>
        <begin position="274"/>
        <end position="447"/>
    </location>
</feature>
<evidence type="ECO:0000313" key="4">
    <source>
        <dbReference type="Proteomes" id="UP000323876"/>
    </source>
</evidence>
<feature type="compositionally biased region" description="Pro residues" evidence="1">
    <location>
        <begin position="218"/>
        <end position="262"/>
    </location>
</feature>
<feature type="domain" description="TerD" evidence="2">
    <location>
        <begin position="1"/>
        <end position="162"/>
    </location>
</feature>
<organism evidence="3 4">
    <name type="scientific">Nocardia colli</name>
    <dbReference type="NCBI Taxonomy" id="2545717"/>
    <lineage>
        <taxon>Bacteria</taxon>
        <taxon>Bacillati</taxon>
        <taxon>Actinomycetota</taxon>
        <taxon>Actinomycetes</taxon>
        <taxon>Mycobacteriales</taxon>
        <taxon>Nocardiaceae</taxon>
        <taxon>Nocardia</taxon>
    </lineage>
</organism>
<keyword evidence="4" id="KW-1185">Reference proteome</keyword>
<evidence type="ECO:0000313" key="3">
    <source>
        <dbReference type="EMBL" id="KAA8890399.1"/>
    </source>
</evidence>
<dbReference type="Proteomes" id="UP000323876">
    <property type="component" value="Unassembled WGS sequence"/>
</dbReference>
<feature type="region of interest" description="Disordered" evidence="1">
    <location>
        <begin position="166"/>
        <end position="281"/>
    </location>
</feature>
<feature type="compositionally biased region" description="Pro residues" evidence="1">
    <location>
        <begin position="178"/>
        <end position="206"/>
    </location>
</feature>
<proteinExistence type="predicted"/>
<comment type="caution">
    <text evidence="3">The sequence shown here is derived from an EMBL/GenBank/DDBJ whole genome shotgun (WGS) entry which is preliminary data.</text>
</comment>
<dbReference type="RefSeq" id="WP_150400311.1">
    <property type="nucleotide sequence ID" value="NZ_VXLC01000001.1"/>
</dbReference>